<dbReference type="Pfam" id="PF01584">
    <property type="entry name" value="CheW"/>
    <property type="match status" value="1"/>
</dbReference>
<feature type="domain" description="CheW-like" evidence="1">
    <location>
        <begin position="35"/>
        <end position="166"/>
    </location>
</feature>
<dbReference type="GO" id="GO:0007165">
    <property type="term" value="P:signal transduction"/>
    <property type="evidence" value="ECO:0007669"/>
    <property type="project" value="InterPro"/>
</dbReference>
<dbReference type="GO" id="GO:0006935">
    <property type="term" value="P:chemotaxis"/>
    <property type="evidence" value="ECO:0007669"/>
    <property type="project" value="InterPro"/>
</dbReference>
<comment type="caution">
    <text evidence="2">The sequence shown here is derived from an EMBL/GenBank/DDBJ whole genome shotgun (WGS) entry which is preliminary data.</text>
</comment>
<dbReference type="OrthoDB" id="9790406at2"/>
<dbReference type="Gene3D" id="2.40.50.180">
    <property type="entry name" value="CheA-289, Domain 4"/>
    <property type="match status" value="1"/>
</dbReference>
<evidence type="ECO:0000313" key="3">
    <source>
        <dbReference type="Proteomes" id="UP000309215"/>
    </source>
</evidence>
<reference evidence="2 3" key="1">
    <citation type="submission" date="2019-04" db="EMBL/GenBank/DDBJ databases">
        <authorList>
            <person name="Li Y."/>
            <person name="Wang J."/>
        </authorList>
    </citation>
    <scope>NUCLEOTIDE SEQUENCE [LARGE SCALE GENOMIC DNA]</scope>
    <source>
        <strain evidence="2 3">DSM 14668</strain>
    </source>
</reference>
<sequence>MKARQESDAAREEILKRRAERLAGTASDDGPRRIAARVALVGAGAQRLGIPVEVLREIVTIPEITVLPGLPRWLLGITHIRGEIVGVLDLASILGAGGERASAMAVVEGAGGQLGLAVESVLGFRDIHEDELSAQMKADSHRPIQAMTKDLVAIIDVERLPVAQGEGESPDGATRATTD</sequence>
<protein>
    <submittedName>
        <fullName evidence="2">Chemotaxis protein CheW</fullName>
    </submittedName>
</protein>
<accession>A0A4U1IMP2</accession>
<dbReference type="RefSeq" id="WP_136935781.1">
    <property type="nucleotide sequence ID" value="NZ_SSMQ01000099.1"/>
</dbReference>
<dbReference type="CDD" id="cd00588">
    <property type="entry name" value="CheW_like"/>
    <property type="match status" value="1"/>
</dbReference>
<evidence type="ECO:0000313" key="2">
    <source>
        <dbReference type="EMBL" id="TKC95237.1"/>
    </source>
</evidence>
<dbReference type="PANTHER" id="PTHR22617">
    <property type="entry name" value="CHEMOTAXIS SENSOR HISTIDINE KINASE-RELATED"/>
    <property type="match status" value="1"/>
</dbReference>
<gene>
    <name evidence="2" type="ORF">E8A74_47310</name>
</gene>
<dbReference type="InterPro" id="IPR036061">
    <property type="entry name" value="CheW-like_dom_sf"/>
</dbReference>
<organism evidence="2 3">
    <name type="scientific">Polyangium fumosum</name>
    <dbReference type="NCBI Taxonomy" id="889272"/>
    <lineage>
        <taxon>Bacteria</taxon>
        <taxon>Pseudomonadati</taxon>
        <taxon>Myxococcota</taxon>
        <taxon>Polyangia</taxon>
        <taxon>Polyangiales</taxon>
        <taxon>Polyangiaceae</taxon>
        <taxon>Polyangium</taxon>
    </lineage>
</organism>
<dbReference type="PANTHER" id="PTHR22617:SF23">
    <property type="entry name" value="CHEMOTAXIS PROTEIN CHEW"/>
    <property type="match status" value="1"/>
</dbReference>
<dbReference type="Gene3D" id="2.30.30.40">
    <property type="entry name" value="SH3 Domains"/>
    <property type="match status" value="1"/>
</dbReference>
<dbReference type="SUPFAM" id="SSF50341">
    <property type="entry name" value="CheW-like"/>
    <property type="match status" value="1"/>
</dbReference>
<dbReference type="AlphaFoldDB" id="A0A4U1IMP2"/>
<evidence type="ECO:0000259" key="1">
    <source>
        <dbReference type="PROSITE" id="PS50851"/>
    </source>
</evidence>
<keyword evidence="3" id="KW-1185">Reference proteome</keyword>
<dbReference type="InterPro" id="IPR002545">
    <property type="entry name" value="CheW-lke_dom"/>
</dbReference>
<dbReference type="SMART" id="SM00260">
    <property type="entry name" value="CheW"/>
    <property type="match status" value="1"/>
</dbReference>
<name>A0A4U1IMP2_9BACT</name>
<dbReference type="GO" id="GO:0005829">
    <property type="term" value="C:cytosol"/>
    <property type="evidence" value="ECO:0007669"/>
    <property type="project" value="TreeGrafter"/>
</dbReference>
<dbReference type="Proteomes" id="UP000309215">
    <property type="component" value="Unassembled WGS sequence"/>
</dbReference>
<dbReference type="InterPro" id="IPR039315">
    <property type="entry name" value="CheW"/>
</dbReference>
<dbReference type="PROSITE" id="PS50851">
    <property type="entry name" value="CHEW"/>
    <property type="match status" value="1"/>
</dbReference>
<proteinExistence type="predicted"/>
<dbReference type="EMBL" id="SSMQ01000099">
    <property type="protein sequence ID" value="TKC95237.1"/>
    <property type="molecule type" value="Genomic_DNA"/>
</dbReference>